<evidence type="ECO:0000313" key="2">
    <source>
        <dbReference type="Proteomes" id="UP000716291"/>
    </source>
</evidence>
<dbReference type="Proteomes" id="UP000716291">
    <property type="component" value="Unassembled WGS sequence"/>
</dbReference>
<accession>A0A9P7BIS6</accession>
<gene>
    <name evidence="1" type="ORF">G6F64_015498</name>
</gene>
<dbReference type="EMBL" id="JAANQT010014939">
    <property type="protein sequence ID" value="KAG1272523.1"/>
    <property type="molecule type" value="Genomic_DNA"/>
</dbReference>
<organism evidence="1 2">
    <name type="scientific">Rhizopus oryzae</name>
    <name type="common">Mucormycosis agent</name>
    <name type="synonym">Rhizopus arrhizus var. delemar</name>
    <dbReference type="NCBI Taxonomy" id="64495"/>
    <lineage>
        <taxon>Eukaryota</taxon>
        <taxon>Fungi</taxon>
        <taxon>Fungi incertae sedis</taxon>
        <taxon>Mucoromycota</taxon>
        <taxon>Mucoromycotina</taxon>
        <taxon>Mucoromycetes</taxon>
        <taxon>Mucorales</taxon>
        <taxon>Mucorineae</taxon>
        <taxon>Rhizopodaceae</taxon>
        <taxon>Rhizopus</taxon>
    </lineage>
</organism>
<proteinExistence type="predicted"/>
<reference evidence="1" key="1">
    <citation type="journal article" date="2020" name="Microb. Genom.">
        <title>Genetic diversity of clinical and environmental Mucorales isolates obtained from an investigation of mucormycosis cases among solid organ transplant recipients.</title>
        <authorList>
            <person name="Nguyen M.H."/>
            <person name="Kaul D."/>
            <person name="Muto C."/>
            <person name="Cheng S.J."/>
            <person name="Richter R.A."/>
            <person name="Bruno V.M."/>
            <person name="Liu G."/>
            <person name="Beyhan S."/>
            <person name="Sundermann A.J."/>
            <person name="Mounaud S."/>
            <person name="Pasculle A.W."/>
            <person name="Nierman W.C."/>
            <person name="Driscoll E."/>
            <person name="Cumbie R."/>
            <person name="Clancy C.J."/>
            <person name="Dupont C.L."/>
        </authorList>
    </citation>
    <scope>NUCLEOTIDE SEQUENCE</scope>
    <source>
        <strain evidence="1">GL11</strain>
    </source>
</reference>
<evidence type="ECO:0000313" key="1">
    <source>
        <dbReference type="EMBL" id="KAG1272523.1"/>
    </source>
</evidence>
<protein>
    <submittedName>
        <fullName evidence="1">Uncharacterized protein</fullName>
    </submittedName>
</protein>
<dbReference type="AlphaFoldDB" id="A0A9P7BIS6"/>
<name>A0A9P7BIS6_RHIOR</name>
<sequence>MWKIAQMEPARMWPIPKPMLAPLKPVQAPPRRAISMKISSPANMLPNNRMPSDTDLAEYSIRFSSRLNGASTTAPRPCAWNGAVNSSLTKPPGCLILMP</sequence>
<keyword evidence="2" id="KW-1185">Reference proteome</keyword>
<comment type="caution">
    <text evidence="1">The sequence shown here is derived from an EMBL/GenBank/DDBJ whole genome shotgun (WGS) entry which is preliminary data.</text>
</comment>